<sequence length="77" mass="8172">MQKGESDLHVIGDGIRCVASIIKRAMNNEGLRIPRDVGDLSADADTRTSASRVKCQIAADRTNVSGTVPSIEQTSGM</sequence>
<evidence type="ECO:0000313" key="2">
    <source>
        <dbReference type="Proteomes" id="UP001497644"/>
    </source>
</evidence>
<protein>
    <submittedName>
        <fullName evidence="1">Uncharacterized protein</fullName>
    </submittedName>
</protein>
<organism evidence="1 2">
    <name type="scientific">Lasius platythorax</name>
    <dbReference type="NCBI Taxonomy" id="488582"/>
    <lineage>
        <taxon>Eukaryota</taxon>
        <taxon>Metazoa</taxon>
        <taxon>Ecdysozoa</taxon>
        <taxon>Arthropoda</taxon>
        <taxon>Hexapoda</taxon>
        <taxon>Insecta</taxon>
        <taxon>Pterygota</taxon>
        <taxon>Neoptera</taxon>
        <taxon>Endopterygota</taxon>
        <taxon>Hymenoptera</taxon>
        <taxon>Apocrita</taxon>
        <taxon>Aculeata</taxon>
        <taxon>Formicoidea</taxon>
        <taxon>Formicidae</taxon>
        <taxon>Formicinae</taxon>
        <taxon>Lasius</taxon>
        <taxon>Lasius</taxon>
    </lineage>
</organism>
<name>A0AAV2NXX2_9HYME</name>
<gene>
    <name evidence="1" type="ORF">LPLAT_LOCUS10927</name>
</gene>
<keyword evidence="2" id="KW-1185">Reference proteome</keyword>
<accession>A0AAV2NXX2</accession>
<reference evidence="1" key="1">
    <citation type="submission" date="2024-04" db="EMBL/GenBank/DDBJ databases">
        <authorList>
            <consortium name="Molecular Ecology Group"/>
        </authorList>
    </citation>
    <scope>NUCLEOTIDE SEQUENCE</scope>
</reference>
<dbReference type="Proteomes" id="UP001497644">
    <property type="component" value="Chromosome 6"/>
</dbReference>
<proteinExistence type="predicted"/>
<dbReference type="AlphaFoldDB" id="A0AAV2NXX2"/>
<evidence type="ECO:0000313" key="1">
    <source>
        <dbReference type="EMBL" id="CAL1685434.1"/>
    </source>
</evidence>
<dbReference type="EMBL" id="OZ034829">
    <property type="protein sequence ID" value="CAL1685434.1"/>
    <property type="molecule type" value="Genomic_DNA"/>
</dbReference>